<organism evidence="2 3">
    <name type="scientific">Penicillium rubens (strain ATCC 28089 / DSM 1075 / NRRL 1951 / Wisconsin 54-1255)</name>
    <name type="common">Penicillium chrysogenum</name>
    <dbReference type="NCBI Taxonomy" id="500485"/>
    <lineage>
        <taxon>Eukaryota</taxon>
        <taxon>Fungi</taxon>
        <taxon>Dikarya</taxon>
        <taxon>Ascomycota</taxon>
        <taxon>Pezizomycotina</taxon>
        <taxon>Eurotiomycetes</taxon>
        <taxon>Eurotiomycetidae</taxon>
        <taxon>Eurotiales</taxon>
        <taxon>Aspergillaceae</taxon>
        <taxon>Penicillium</taxon>
        <taxon>Penicillium chrysogenum species complex</taxon>
    </lineage>
</organism>
<reference evidence="2 3" key="1">
    <citation type="journal article" date="2008" name="Nat. Biotechnol.">
        <title>Genome sequencing and analysis of the filamentous fungus Penicillium chrysogenum.</title>
        <authorList>
            <person name="van den Berg M.A."/>
            <person name="Albang R."/>
            <person name="Albermann K."/>
            <person name="Badger J.H."/>
            <person name="Daran J.-M."/>
            <person name="Driessen A.J.M."/>
            <person name="Garcia-Estrada C."/>
            <person name="Fedorova N.D."/>
            <person name="Harris D.M."/>
            <person name="Heijne W.H.M."/>
            <person name="Joardar V.S."/>
            <person name="Kiel J.A.K.W."/>
            <person name="Kovalchuk A."/>
            <person name="Martin J.F."/>
            <person name="Nierman W.C."/>
            <person name="Nijland J.G."/>
            <person name="Pronk J.T."/>
            <person name="Roubos J.A."/>
            <person name="van der Klei I.J."/>
            <person name="van Peij N.N.M.E."/>
            <person name="Veenhuis M."/>
            <person name="von Doehren H."/>
            <person name="Wagner C."/>
            <person name="Wortman J.R."/>
            <person name="Bovenberg R.A.L."/>
        </authorList>
    </citation>
    <scope>NUCLEOTIDE SEQUENCE [LARGE SCALE GENOMIC DNA]</scope>
    <source>
        <strain evidence="3">ATCC 28089 / DSM 1075 / NRRL 1951 / Wisconsin 54-1255</strain>
    </source>
</reference>
<name>B6HTC3_PENRW</name>
<feature type="compositionally biased region" description="Low complexity" evidence="1">
    <location>
        <begin position="20"/>
        <end position="51"/>
    </location>
</feature>
<gene>
    <name evidence="2" type="ORF">Pc22g21970</name>
    <name evidence="2" type="ORF">PCH_Pc22g21970</name>
</gene>
<protein>
    <submittedName>
        <fullName evidence="2">Uncharacterized protein</fullName>
    </submittedName>
</protein>
<evidence type="ECO:0000313" key="3">
    <source>
        <dbReference type="Proteomes" id="UP000000724"/>
    </source>
</evidence>
<dbReference type="AlphaFoldDB" id="B6HTC3"/>
<evidence type="ECO:0000313" key="2">
    <source>
        <dbReference type="EMBL" id="CAP99485.1"/>
    </source>
</evidence>
<evidence type="ECO:0000256" key="1">
    <source>
        <dbReference type="SAM" id="MobiDB-lite"/>
    </source>
</evidence>
<dbReference type="HOGENOM" id="CLU_2306993_0_0_1"/>
<keyword evidence="3" id="KW-1185">Reference proteome</keyword>
<accession>B6HTC3</accession>
<dbReference type="EMBL" id="AM920437">
    <property type="protein sequence ID" value="CAP99485.1"/>
    <property type="molecule type" value="Genomic_DNA"/>
</dbReference>
<dbReference type="Proteomes" id="UP000000724">
    <property type="component" value="Contig Pc00c22"/>
</dbReference>
<sequence>MWYGILHIFSIYTTKRTTITTTTISTRTTRTTTKQRPTTTNQRPTNDQQTTNKRPRNDQETTKTRTTTRTTMTILVRLSDIIQDHKAIQLCSRSSRMMLP</sequence>
<dbReference type="VEuPathDB" id="FungiDB:PCH_Pc22g21970"/>
<feature type="region of interest" description="Disordered" evidence="1">
    <location>
        <begin position="20"/>
        <end position="68"/>
    </location>
</feature>
<proteinExistence type="predicted"/>